<sequence length="78" mass="8670">MDVSYNSESSVESFNQQEKEGDVHSARKASEIELSSDEECGPDEKEDENEEASDDEDVILKMPMSGLSGVKRRAQENS</sequence>
<evidence type="ECO:0000313" key="2">
    <source>
        <dbReference type="EMBL" id="PIO66771.1"/>
    </source>
</evidence>
<accession>A0A2G9U942</accession>
<evidence type="ECO:0000256" key="1">
    <source>
        <dbReference type="SAM" id="MobiDB-lite"/>
    </source>
</evidence>
<keyword evidence="3" id="KW-1185">Reference proteome</keyword>
<dbReference type="Proteomes" id="UP000230423">
    <property type="component" value="Unassembled WGS sequence"/>
</dbReference>
<dbReference type="AlphaFoldDB" id="A0A2G9U942"/>
<proteinExistence type="predicted"/>
<organism evidence="2 3">
    <name type="scientific">Teladorsagia circumcincta</name>
    <name type="common">Brown stomach worm</name>
    <name type="synonym">Ostertagia circumcincta</name>
    <dbReference type="NCBI Taxonomy" id="45464"/>
    <lineage>
        <taxon>Eukaryota</taxon>
        <taxon>Metazoa</taxon>
        <taxon>Ecdysozoa</taxon>
        <taxon>Nematoda</taxon>
        <taxon>Chromadorea</taxon>
        <taxon>Rhabditida</taxon>
        <taxon>Rhabditina</taxon>
        <taxon>Rhabditomorpha</taxon>
        <taxon>Strongyloidea</taxon>
        <taxon>Trichostrongylidae</taxon>
        <taxon>Teladorsagia</taxon>
    </lineage>
</organism>
<protein>
    <submittedName>
        <fullName evidence="2">Uncharacterized protein</fullName>
    </submittedName>
</protein>
<feature type="region of interest" description="Disordered" evidence="1">
    <location>
        <begin position="1"/>
        <end position="78"/>
    </location>
</feature>
<dbReference type="EMBL" id="KZ348032">
    <property type="protein sequence ID" value="PIO66771.1"/>
    <property type="molecule type" value="Genomic_DNA"/>
</dbReference>
<feature type="compositionally biased region" description="Basic and acidic residues" evidence="1">
    <location>
        <begin position="17"/>
        <end position="31"/>
    </location>
</feature>
<gene>
    <name evidence="2" type="ORF">TELCIR_11500</name>
</gene>
<name>A0A2G9U942_TELCI</name>
<reference evidence="2 3" key="1">
    <citation type="submission" date="2015-09" db="EMBL/GenBank/DDBJ databases">
        <title>Draft genome of the parasitic nematode Teladorsagia circumcincta isolate WARC Sus (inbred).</title>
        <authorList>
            <person name="Mitreva M."/>
        </authorList>
    </citation>
    <scope>NUCLEOTIDE SEQUENCE [LARGE SCALE GENOMIC DNA]</scope>
    <source>
        <strain evidence="2 3">S</strain>
    </source>
</reference>
<feature type="compositionally biased region" description="Acidic residues" evidence="1">
    <location>
        <begin position="34"/>
        <end position="57"/>
    </location>
</feature>
<feature type="compositionally biased region" description="Polar residues" evidence="1">
    <location>
        <begin position="1"/>
        <end position="16"/>
    </location>
</feature>
<evidence type="ECO:0000313" key="3">
    <source>
        <dbReference type="Proteomes" id="UP000230423"/>
    </source>
</evidence>